<dbReference type="CDD" id="cd00383">
    <property type="entry name" value="trans_reg_C"/>
    <property type="match status" value="1"/>
</dbReference>
<evidence type="ECO:0000256" key="1">
    <source>
        <dbReference type="ARBA" id="ARBA00022553"/>
    </source>
</evidence>
<dbReference type="SMART" id="SM00862">
    <property type="entry name" value="Trans_reg_C"/>
    <property type="match status" value="1"/>
</dbReference>
<reference evidence="6" key="2">
    <citation type="journal article" date="2021" name="Microbiome">
        <title>Successional dynamics and alternative stable states in a saline activated sludge microbial community over 9 years.</title>
        <authorList>
            <person name="Wang Y."/>
            <person name="Ye J."/>
            <person name="Ju F."/>
            <person name="Liu L."/>
            <person name="Boyd J.A."/>
            <person name="Deng Y."/>
            <person name="Parks D.H."/>
            <person name="Jiang X."/>
            <person name="Yin X."/>
            <person name="Woodcroft B.J."/>
            <person name="Tyson G.W."/>
            <person name="Hugenholtz P."/>
            <person name="Polz M.F."/>
            <person name="Zhang T."/>
        </authorList>
    </citation>
    <scope>NUCLEOTIDE SEQUENCE</scope>
    <source>
        <strain evidence="6">HKST-UBA02</strain>
    </source>
</reference>
<evidence type="ECO:0000313" key="7">
    <source>
        <dbReference type="Proteomes" id="UP000739538"/>
    </source>
</evidence>
<dbReference type="SUPFAM" id="SSF46894">
    <property type="entry name" value="C-terminal effector domain of the bipartite response regulators"/>
    <property type="match status" value="1"/>
</dbReference>
<dbReference type="Gene3D" id="6.10.250.690">
    <property type="match status" value="1"/>
</dbReference>
<keyword evidence="2" id="KW-0902">Two-component regulatory system</keyword>
<keyword evidence="1" id="KW-0597">Phosphoprotein</keyword>
<feature type="domain" description="OmpR/PhoB-type" evidence="5">
    <location>
        <begin position="29"/>
        <end position="128"/>
    </location>
</feature>
<evidence type="ECO:0000259" key="5">
    <source>
        <dbReference type="PROSITE" id="PS51755"/>
    </source>
</evidence>
<feature type="non-terminal residue" evidence="6">
    <location>
        <position position="1"/>
    </location>
</feature>
<dbReference type="InterPro" id="IPR039420">
    <property type="entry name" value="WalR-like"/>
</dbReference>
<evidence type="ECO:0000256" key="3">
    <source>
        <dbReference type="ARBA" id="ARBA00023125"/>
    </source>
</evidence>
<dbReference type="PANTHER" id="PTHR48111:SF11">
    <property type="entry name" value="TWO-COMPONENT RESPONSE REGULATOR"/>
    <property type="match status" value="1"/>
</dbReference>
<gene>
    <name evidence="6" type="ORF">KDA27_21920</name>
</gene>
<dbReference type="InterPro" id="IPR016032">
    <property type="entry name" value="Sig_transdc_resp-reg_C-effctor"/>
</dbReference>
<dbReference type="AlphaFoldDB" id="A0A956NFL9"/>
<dbReference type="Pfam" id="PF00486">
    <property type="entry name" value="Trans_reg_C"/>
    <property type="match status" value="1"/>
</dbReference>
<evidence type="ECO:0000256" key="4">
    <source>
        <dbReference type="PROSITE-ProRule" id="PRU01091"/>
    </source>
</evidence>
<dbReference type="InterPro" id="IPR036388">
    <property type="entry name" value="WH-like_DNA-bd_sf"/>
</dbReference>
<dbReference type="GO" id="GO:0032993">
    <property type="term" value="C:protein-DNA complex"/>
    <property type="evidence" value="ECO:0007669"/>
    <property type="project" value="TreeGrafter"/>
</dbReference>
<proteinExistence type="predicted"/>
<dbReference type="GO" id="GO:0000976">
    <property type="term" value="F:transcription cis-regulatory region binding"/>
    <property type="evidence" value="ECO:0007669"/>
    <property type="project" value="TreeGrafter"/>
</dbReference>
<dbReference type="Proteomes" id="UP000739538">
    <property type="component" value="Unassembled WGS sequence"/>
</dbReference>
<dbReference type="Gene3D" id="1.10.10.10">
    <property type="entry name" value="Winged helix-like DNA-binding domain superfamily/Winged helix DNA-binding domain"/>
    <property type="match status" value="1"/>
</dbReference>
<dbReference type="EMBL" id="JAGQHS010000177">
    <property type="protein sequence ID" value="MCA9758470.1"/>
    <property type="molecule type" value="Genomic_DNA"/>
</dbReference>
<dbReference type="GO" id="GO:0000156">
    <property type="term" value="F:phosphorelay response regulator activity"/>
    <property type="evidence" value="ECO:0007669"/>
    <property type="project" value="TreeGrafter"/>
</dbReference>
<dbReference type="GO" id="GO:0006355">
    <property type="term" value="P:regulation of DNA-templated transcription"/>
    <property type="evidence" value="ECO:0007669"/>
    <property type="project" value="InterPro"/>
</dbReference>
<dbReference type="PROSITE" id="PS51755">
    <property type="entry name" value="OMPR_PHOB"/>
    <property type="match status" value="1"/>
</dbReference>
<protein>
    <submittedName>
        <fullName evidence="6">Response regulator transcription factor</fullName>
    </submittedName>
</protein>
<dbReference type="PANTHER" id="PTHR48111">
    <property type="entry name" value="REGULATOR OF RPOS"/>
    <property type="match status" value="1"/>
</dbReference>
<name>A0A956NFL9_UNCEI</name>
<organism evidence="6 7">
    <name type="scientific">Eiseniibacteriota bacterium</name>
    <dbReference type="NCBI Taxonomy" id="2212470"/>
    <lineage>
        <taxon>Bacteria</taxon>
        <taxon>Candidatus Eiseniibacteriota</taxon>
    </lineage>
</organism>
<reference evidence="6" key="1">
    <citation type="submission" date="2020-04" db="EMBL/GenBank/DDBJ databases">
        <authorList>
            <person name="Zhang T."/>
        </authorList>
    </citation>
    <scope>NUCLEOTIDE SEQUENCE</scope>
    <source>
        <strain evidence="6">HKST-UBA02</strain>
    </source>
</reference>
<sequence length="128" mass="14889">YVTKPFGFLELIARVEALLRRTGRRKKSAGEFVFGDVRVDMARQAVWKGQEPLDLSPREFELLRYLIEHRGKVVRRDELLDAVWGYDRAPLTRTIDVHVAKLRRKVEDDPGNPAFIVTVHRVGYRFLG</sequence>
<dbReference type="GO" id="GO:0005829">
    <property type="term" value="C:cytosol"/>
    <property type="evidence" value="ECO:0007669"/>
    <property type="project" value="TreeGrafter"/>
</dbReference>
<evidence type="ECO:0000313" key="6">
    <source>
        <dbReference type="EMBL" id="MCA9758470.1"/>
    </source>
</evidence>
<feature type="DNA-binding region" description="OmpR/PhoB-type" evidence="4">
    <location>
        <begin position="29"/>
        <end position="128"/>
    </location>
</feature>
<dbReference type="FunFam" id="1.10.10.10:FF:000018">
    <property type="entry name" value="DNA-binding response regulator ResD"/>
    <property type="match status" value="1"/>
</dbReference>
<comment type="caution">
    <text evidence="6">The sequence shown here is derived from an EMBL/GenBank/DDBJ whole genome shotgun (WGS) entry which is preliminary data.</text>
</comment>
<dbReference type="InterPro" id="IPR001867">
    <property type="entry name" value="OmpR/PhoB-type_DNA-bd"/>
</dbReference>
<keyword evidence="3 4" id="KW-0238">DNA-binding</keyword>
<accession>A0A956NFL9</accession>
<evidence type="ECO:0000256" key="2">
    <source>
        <dbReference type="ARBA" id="ARBA00023012"/>
    </source>
</evidence>